<dbReference type="SUPFAM" id="SSF56436">
    <property type="entry name" value="C-type lectin-like"/>
    <property type="match status" value="1"/>
</dbReference>
<evidence type="ECO:0000256" key="3">
    <source>
        <dbReference type="ARBA" id="ARBA00022729"/>
    </source>
</evidence>
<dbReference type="GO" id="GO:0005886">
    <property type="term" value="C:plasma membrane"/>
    <property type="evidence" value="ECO:0007669"/>
    <property type="project" value="TreeGrafter"/>
</dbReference>
<dbReference type="Gene3D" id="2.60.40.10">
    <property type="entry name" value="Immunoglobulins"/>
    <property type="match status" value="1"/>
</dbReference>
<dbReference type="PANTHER" id="PTHR10075">
    <property type="entry name" value="BASIGIN RELATED"/>
    <property type="match status" value="1"/>
</dbReference>
<keyword evidence="3" id="KW-0732">Signal</keyword>
<dbReference type="InterPro" id="IPR036179">
    <property type="entry name" value="Ig-like_dom_sf"/>
</dbReference>
<evidence type="ECO:0000259" key="12">
    <source>
        <dbReference type="PROSITE" id="PS50835"/>
    </source>
</evidence>
<dbReference type="PROSITE" id="PS50041">
    <property type="entry name" value="C_TYPE_LECTIN_2"/>
    <property type="match status" value="1"/>
</dbReference>
<comment type="caution">
    <text evidence="13">The sequence shown here is derived from an EMBL/GenBank/DDBJ whole genome shotgun (WGS) entry which is preliminary data.</text>
</comment>
<feature type="domain" description="C-type lectin" evidence="11">
    <location>
        <begin position="292"/>
        <end position="359"/>
    </location>
</feature>
<dbReference type="InterPro" id="IPR013098">
    <property type="entry name" value="Ig_I-set"/>
</dbReference>
<dbReference type="InterPro" id="IPR007110">
    <property type="entry name" value="Ig-like_dom"/>
</dbReference>
<dbReference type="FunFam" id="2.60.40.10:FF:000017">
    <property type="entry name" value="Down syndrome cell adhesion molecule b"/>
    <property type="match status" value="1"/>
</dbReference>
<keyword evidence="2 13" id="KW-0812">Transmembrane</keyword>
<dbReference type="CDD" id="cd00096">
    <property type="entry name" value="Ig"/>
    <property type="match status" value="1"/>
</dbReference>
<evidence type="ECO:0000256" key="8">
    <source>
        <dbReference type="ARBA" id="ARBA00023157"/>
    </source>
</evidence>
<evidence type="ECO:0000256" key="7">
    <source>
        <dbReference type="ARBA" id="ARBA00023136"/>
    </source>
</evidence>
<dbReference type="PROSITE" id="PS50835">
    <property type="entry name" value="IG_LIKE"/>
    <property type="match status" value="1"/>
</dbReference>
<keyword evidence="4" id="KW-0677">Repeat</keyword>
<accession>A0A9Q1BE27</accession>
<evidence type="ECO:0000313" key="13">
    <source>
        <dbReference type="EMBL" id="KAJ8021257.1"/>
    </source>
</evidence>
<dbReference type="AlphaFoldDB" id="A0A9Q1BE27"/>
<dbReference type="SUPFAM" id="SSF48726">
    <property type="entry name" value="Immunoglobulin"/>
    <property type="match status" value="1"/>
</dbReference>
<gene>
    <name evidence="13" type="ORF">HOLleu_38404</name>
</gene>
<dbReference type="InterPro" id="IPR016186">
    <property type="entry name" value="C-type_lectin-like/link_sf"/>
</dbReference>
<evidence type="ECO:0000256" key="1">
    <source>
        <dbReference type="ARBA" id="ARBA00004167"/>
    </source>
</evidence>
<reference evidence="13" key="1">
    <citation type="submission" date="2021-10" db="EMBL/GenBank/DDBJ databases">
        <title>Tropical sea cucumber genome reveals ecological adaptation and Cuvierian tubules defense mechanism.</title>
        <authorList>
            <person name="Chen T."/>
        </authorList>
    </citation>
    <scope>NUCLEOTIDE SEQUENCE</scope>
    <source>
        <strain evidence="13">Nanhai2018</strain>
        <tissue evidence="13">Muscle</tissue>
    </source>
</reference>
<keyword evidence="9" id="KW-0393">Immunoglobulin domain</keyword>
<feature type="region of interest" description="Disordered" evidence="10">
    <location>
        <begin position="150"/>
        <end position="179"/>
    </location>
</feature>
<dbReference type="Gene3D" id="3.10.100.10">
    <property type="entry name" value="Mannose-Binding Protein A, subunit A"/>
    <property type="match status" value="1"/>
</dbReference>
<dbReference type="InterPro" id="IPR016187">
    <property type="entry name" value="CTDL_fold"/>
</dbReference>
<keyword evidence="8" id="KW-1015">Disulfide bond</keyword>
<dbReference type="SMART" id="SM00409">
    <property type="entry name" value="IG"/>
    <property type="match status" value="1"/>
</dbReference>
<dbReference type="InterPro" id="IPR013783">
    <property type="entry name" value="Ig-like_fold"/>
</dbReference>
<proteinExistence type="predicted"/>
<dbReference type="GO" id="GO:0016301">
    <property type="term" value="F:kinase activity"/>
    <property type="evidence" value="ECO:0007669"/>
    <property type="project" value="UniProtKB-KW"/>
</dbReference>
<organism evidence="13 14">
    <name type="scientific">Holothuria leucospilota</name>
    <name type="common">Black long sea cucumber</name>
    <name type="synonym">Mertensiothuria leucospilota</name>
    <dbReference type="NCBI Taxonomy" id="206669"/>
    <lineage>
        <taxon>Eukaryota</taxon>
        <taxon>Metazoa</taxon>
        <taxon>Echinodermata</taxon>
        <taxon>Eleutherozoa</taxon>
        <taxon>Echinozoa</taxon>
        <taxon>Holothuroidea</taxon>
        <taxon>Aspidochirotacea</taxon>
        <taxon>Aspidochirotida</taxon>
        <taxon>Holothuriidae</taxon>
        <taxon>Holothuria</taxon>
    </lineage>
</organism>
<dbReference type="OrthoDB" id="2431000at2759"/>
<keyword evidence="7" id="KW-0472">Membrane</keyword>
<dbReference type="GO" id="GO:0030424">
    <property type="term" value="C:axon"/>
    <property type="evidence" value="ECO:0007669"/>
    <property type="project" value="TreeGrafter"/>
</dbReference>
<comment type="subcellular location">
    <subcellularLocation>
        <location evidence="1">Membrane</location>
        <topology evidence="1">Single-pass membrane protein</topology>
    </subcellularLocation>
</comment>
<evidence type="ECO:0000256" key="6">
    <source>
        <dbReference type="ARBA" id="ARBA00022989"/>
    </source>
</evidence>
<evidence type="ECO:0000256" key="4">
    <source>
        <dbReference type="ARBA" id="ARBA00022737"/>
    </source>
</evidence>
<dbReference type="SMART" id="SM00408">
    <property type="entry name" value="IGc2"/>
    <property type="match status" value="1"/>
</dbReference>
<evidence type="ECO:0000256" key="10">
    <source>
        <dbReference type="SAM" id="MobiDB-lite"/>
    </source>
</evidence>
<evidence type="ECO:0000256" key="2">
    <source>
        <dbReference type="ARBA" id="ARBA00022692"/>
    </source>
</evidence>
<dbReference type="GO" id="GO:0098632">
    <property type="term" value="F:cell-cell adhesion mediator activity"/>
    <property type="evidence" value="ECO:0007669"/>
    <property type="project" value="TreeGrafter"/>
</dbReference>
<evidence type="ECO:0000313" key="14">
    <source>
        <dbReference type="Proteomes" id="UP001152320"/>
    </source>
</evidence>
<dbReference type="InterPro" id="IPR003599">
    <property type="entry name" value="Ig_sub"/>
</dbReference>
<sequence length="359" mass="40262">MSPIAQRVGLLDVLEVPVVIGNAVLEFHSFWERRRLQVEESCGESLYNSPGADVPVTEDQEDIPPFTGYRTFAKTVRTMYVLNNITQSILNHDYFCETSSPFSSPCWNGSHVSTSTVDHGSLIVASNAPPEILKEAKALKRLATKLRKVSTEGRDSFGPREDKSDPSSRLISEQDQAGGSFGLSRGITLTERMNNRTNVKPGDRVVLRCAIAGDPPAEYQWFKDDSLLEEETVRERIVIKTFGWGSKLIISRVDPSDSGYYRCNGRNTYGERSTTGLLVVRMRQCPHQWHRFGTSCYLMTSAMTFTSALQECTNAADNGYLVSIQSVEENEFITSFVEREKAWIGAWKTIDGLLYWLNG</sequence>
<dbReference type="GO" id="GO:0070593">
    <property type="term" value="P:dendrite self-avoidance"/>
    <property type="evidence" value="ECO:0007669"/>
    <property type="project" value="TreeGrafter"/>
</dbReference>
<dbReference type="InterPro" id="IPR003598">
    <property type="entry name" value="Ig_sub2"/>
</dbReference>
<name>A0A9Q1BE27_HOLLE</name>
<keyword evidence="13" id="KW-0808">Transferase</keyword>
<dbReference type="PANTHER" id="PTHR10075:SF14">
    <property type="entry name" value="CELL ADHESION MOLECULE DSCAM2-RELATED"/>
    <property type="match status" value="1"/>
</dbReference>
<dbReference type="Proteomes" id="UP001152320">
    <property type="component" value="Chromosome 21"/>
</dbReference>
<dbReference type="InterPro" id="IPR001304">
    <property type="entry name" value="C-type_lectin-like"/>
</dbReference>
<evidence type="ECO:0000259" key="11">
    <source>
        <dbReference type="PROSITE" id="PS50041"/>
    </source>
</evidence>
<keyword evidence="14" id="KW-1185">Reference proteome</keyword>
<keyword evidence="6" id="KW-1133">Transmembrane helix</keyword>
<evidence type="ECO:0000256" key="9">
    <source>
        <dbReference type="ARBA" id="ARBA00023319"/>
    </source>
</evidence>
<evidence type="ECO:0000256" key="5">
    <source>
        <dbReference type="ARBA" id="ARBA00022889"/>
    </source>
</evidence>
<dbReference type="GO" id="GO:0007156">
    <property type="term" value="P:homophilic cell adhesion via plasma membrane adhesion molecules"/>
    <property type="evidence" value="ECO:0007669"/>
    <property type="project" value="TreeGrafter"/>
</dbReference>
<dbReference type="Pfam" id="PF07679">
    <property type="entry name" value="I-set"/>
    <property type="match status" value="1"/>
</dbReference>
<keyword evidence="5" id="KW-0130">Cell adhesion</keyword>
<dbReference type="EMBL" id="JAIZAY010000021">
    <property type="protein sequence ID" value="KAJ8021257.1"/>
    <property type="molecule type" value="Genomic_DNA"/>
</dbReference>
<protein>
    <submittedName>
        <fullName evidence="13">Tyrosine-protein kinase transmembrane receptor ROR2</fullName>
    </submittedName>
</protein>
<dbReference type="GO" id="GO:0007411">
    <property type="term" value="P:axon guidance"/>
    <property type="evidence" value="ECO:0007669"/>
    <property type="project" value="TreeGrafter"/>
</dbReference>
<dbReference type="Pfam" id="PF00059">
    <property type="entry name" value="Lectin_C"/>
    <property type="match status" value="1"/>
</dbReference>
<feature type="compositionally biased region" description="Basic and acidic residues" evidence="10">
    <location>
        <begin position="150"/>
        <end position="166"/>
    </location>
</feature>
<feature type="domain" description="Ig-like" evidence="12">
    <location>
        <begin position="166"/>
        <end position="275"/>
    </location>
</feature>
<keyword evidence="13" id="KW-0675">Receptor</keyword>
<feature type="compositionally biased region" description="Polar residues" evidence="10">
    <location>
        <begin position="167"/>
        <end position="177"/>
    </location>
</feature>
<keyword evidence="13" id="KW-0418">Kinase</keyword>